<reference evidence="1" key="1">
    <citation type="submission" date="2022-03" db="EMBL/GenBank/DDBJ databases">
        <authorList>
            <person name="Tunstrom K."/>
        </authorList>
    </citation>
    <scope>NUCLEOTIDE SEQUENCE</scope>
</reference>
<comment type="caution">
    <text evidence="1">The sequence shown here is derived from an EMBL/GenBank/DDBJ whole genome shotgun (WGS) entry which is preliminary data.</text>
</comment>
<evidence type="ECO:0000313" key="1">
    <source>
        <dbReference type="EMBL" id="CAH2103082.1"/>
    </source>
</evidence>
<protein>
    <submittedName>
        <fullName evidence="1">Uncharacterized protein</fullName>
    </submittedName>
</protein>
<proteinExistence type="predicted"/>
<keyword evidence="2" id="KW-1185">Reference proteome</keyword>
<dbReference type="AlphaFoldDB" id="A0AAU9UYG7"/>
<sequence>MIRIWENNSLSKKTTMFCDYLMIDLVLSEDPNSSNSSIDSPEAKRQRRIQPVPPVVARKASHMREMAITDQKSRSKCRAPGCSKLFFVSVTTNPLKGELDDFPSEQANFRKGYSTIDICTYMLLGCDRLYEKTEVYNLMLGVLNGEYILNFDMSAISWS</sequence>
<organism evidence="1 2">
    <name type="scientific">Euphydryas editha</name>
    <name type="common">Edith's checkerspot</name>
    <dbReference type="NCBI Taxonomy" id="104508"/>
    <lineage>
        <taxon>Eukaryota</taxon>
        <taxon>Metazoa</taxon>
        <taxon>Ecdysozoa</taxon>
        <taxon>Arthropoda</taxon>
        <taxon>Hexapoda</taxon>
        <taxon>Insecta</taxon>
        <taxon>Pterygota</taxon>
        <taxon>Neoptera</taxon>
        <taxon>Endopterygota</taxon>
        <taxon>Lepidoptera</taxon>
        <taxon>Glossata</taxon>
        <taxon>Ditrysia</taxon>
        <taxon>Papilionoidea</taxon>
        <taxon>Nymphalidae</taxon>
        <taxon>Nymphalinae</taxon>
        <taxon>Euphydryas</taxon>
    </lineage>
</organism>
<name>A0AAU9UYG7_EUPED</name>
<dbReference type="EMBL" id="CAKOGL010000026">
    <property type="protein sequence ID" value="CAH2103082.1"/>
    <property type="molecule type" value="Genomic_DNA"/>
</dbReference>
<evidence type="ECO:0000313" key="2">
    <source>
        <dbReference type="Proteomes" id="UP001153954"/>
    </source>
</evidence>
<dbReference type="Proteomes" id="UP001153954">
    <property type="component" value="Unassembled WGS sequence"/>
</dbReference>
<accession>A0AAU9UYG7</accession>
<gene>
    <name evidence="1" type="ORF">EEDITHA_LOCUS17634</name>
</gene>